<dbReference type="GO" id="GO:0001956">
    <property type="term" value="P:positive regulation of neurotransmitter secretion"/>
    <property type="evidence" value="ECO:0007669"/>
    <property type="project" value="TreeGrafter"/>
</dbReference>
<keyword evidence="5" id="KW-1185">Reference proteome</keyword>
<dbReference type="InterPro" id="IPR035892">
    <property type="entry name" value="C2_domain_sf"/>
</dbReference>
<feature type="domain" description="C2" evidence="3">
    <location>
        <begin position="66"/>
        <end position="189"/>
    </location>
</feature>
<evidence type="ECO:0000256" key="2">
    <source>
        <dbReference type="ARBA" id="ARBA00022483"/>
    </source>
</evidence>
<keyword evidence="2" id="KW-0268">Exocytosis</keyword>
<dbReference type="AlphaFoldDB" id="A0A401Q0H6"/>
<dbReference type="Gene3D" id="2.60.40.150">
    <property type="entry name" value="C2 domain"/>
    <property type="match status" value="1"/>
</dbReference>
<dbReference type="EMBL" id="BFAA01018489">
    <property type="protein sequence ID" value="GCB78919.1"/>
    <property type="molecule type" value="Genomic_DNA"/>
</dbReference>
<dbReference type="PANTHER" id="PTHR45999">
    <property type="entry name" value="UNC-13-4A, ISOFORM B"/>
    <property type="match status" value="1"/>
</dbReference>
<feature type="non-terminal residue" evidence="4">
    <location>
        <position position="189"/>
    </location>
</feature>
<dbReference type="OMA" id="WRPLMET"/>
<dbReference type="GO" id="GO:0000149">
    <property type="term" value="F:SNARE binding"/>
    <property type="evidence" value="ECO:0007669"/>
    <property type="project" value="TreeGrafter"/>
</dbReference>
<dbReference type="InterPro" id="IPR000008">
    <property type="entry name" value="C2_dom"/>
</dbReference>
<dbReference type="GO" id="GO:0099503">
    <property type="term" value="C:secretory vesicle"/>
    <property type="evidence" value="ECO:0007669"/>
    <property type="project" value="TreeGrafter"/>
</dbReference>
<dbReference type="GO" id="GO:0031902">
    <property type="term" value="C:late endosome membrane"/>
    <property type="evidence" value="ECO:0007669"/>
    <property type="project" value="TreeGrafter"/>
</dbReference>
<dbReference type="Proteomes" id="UP000288216">
    <property type="component" value="Unassembled WGS sequence"/>
</dbReference>
<evidence type="ECO:0000256" key="1">
    <source>
        <dbReference type="ARBA" id="ARBA00005823"/>
    </source>
</evidence>
<dbReference type="PANTHER" id="PTHR45999:SF1">
    <property type="entry name" value="BAI1-ASSOCIATED PROTEIN 3"/>
    <property type="match status" value="1"/>
</dbReference>
<dbReference type="CDD" id="cd08676">
    <property type="entry name" value="C2A_Munc13-like"/>
    <property type="match status" value="1"/>
</dbReference>
<feature type="non-terminal residue" evidence="4">
    <location>
        <position position="1"/>
    </location>
</feature>
<evidence type="ECO:0000313" key="5">
    <source>
        <dbReference type="Proteomes" id="UP000288216"/>
    </source>
</evidence>
<dbReference type="GO" id="GO:1905413">
    <property type="term" value="P:regulation of dense core granule exocytosis"/>
    <property type="evidence" value="ECO:0007669"/>
    <property type="project" value="TreeGrafter"/>
</dbReference>
<dbReference type="GO" id="GO:0006887">
    <property type="term" value="P:exocytosis"/>
    <property type="evidence" value="ECO:0007669"/>
    <property type="project" value="UniProtKB-KW"/>
</dbReference>
<dbReference type="GO" id="GO:0005886">
    <property type="term" value="C:plasma membrane"/>
    <property type="evidence" value="ECO:0007669"/>
    <property type="project" value="TreeGrafter"/>
</dbReference>
<evidence type="ECO:0000313" key="4">
    <source>
        <dbReference type="EMBL" id="GCB78919.1"/>
    </source>
</evidence>
<comment type="similarity">
    <text evidence="1">Belongs to the unc-13 family.</text>
</comment>
<dbReference type="OrthoDB" id="8922725at2759"/>
<dbReference type="InterPro" id="IPR052095">
    <property type="entry name" value="UNC-13_domain"/>
</dbReference>
<reference evidence="4 5" key="1">
    <citation type="journal article" date="2018" name="Nat. Ecol. Evol.">
        <title>Shark genomes provide insights into elasmobranch evolution and the origin of vertebrates.</title>
        <authorList>
            <person name="Hara Y"/>
            <person name="Yamaguchi K"/>
            <person name="Onimaru K"/>
            <person name="Kadota M"/>
            <person name="Koyanagi M"/>
            <person name="Keeley SD"/>
            <person name="Tatsumi K"/>
            <person name="Tanaka K"/>
            <person name="Motone F"/>
            <person name="Kageyama Y"/>
            <person name="Nozu R"/>
            <person name="Adachi N"/>
            <person name="Nishimura O"/>
            <person name="Nakagawa R"/>
            <person name="Tanegashima C"/>
            <person name="Kiyatake I"/>
            <person name="Matsumoto R"/>
            <person name="Murakumo K"/>
            <person name="Nishida K"/>
            <person name="Terakita A"/>
            <person name="Kuratani S"/>
            <person name="Sato K"/>
            <person name="Hyodo S Kuraku.S."/>
        </authorList>
    </citation>
    <scope>NUCLEOTIDE SEQUENCE [LARGE SCALE GENOMIC DNA]</scope>
</reference>
<dbReference type="PROSITE" id="PS50004">
    <property type="entry name" value="C2"/>
    <property type="match status" value="1"/>
</dbReference>
<sequence length="189" mass="21857">PLEEASDISPQRTGHRVGLKMSHGELLLLYEDVLYTLIHRTGVPSATHITDQDEMLRYLQKVFRLDEGDYETVMHRVKEAKVPSCSLKATVVEARNLLAKDANGFSDPYCMLGITLGQTMRETEEKKERKFSFRKKKDRIEKRSSFRETLPAKYLQVTDVKSNTLNPVWNQSYVFDLDDIHSDQLHLDI</sequence>
<organism evidence="4 5">
    <name type="scientific">Scyliorhinus torazame</name>
    <name type="common">Cloudy catshark</name>
    <name type="synonym">Catulus torazame</name>
    <dbReference type="NCBI Taxonomy" id="75743"/>
    <lineage>
        <taxon>Eukaryota</taxon>
        <taxon>Metazoa</taxon>
        <taxon>Chordata</taxon>
        <taxon>Craniata</taxon>
        <taxon>Vertebrata</taxon>
        <taxon>Chondrichthyes</taxon>
        <taxon>Elasmobranchii</taxon>
        <taxon>Galeomorphii</taxon>
        <taxon>Galeoidea</taxon>
        <taxon>Carcharhiniformes</taxon>
        <taxon>Scyliorhinidae</taxon>
        <taxon>Scyliorhinus</taxon>
    </lineage>
</organism>
<protein>
    <recommendedName>
        <fullName evidence="3">C2 domain-containing protein</fullName>
    </recommendedName>
</protein>
<dbReference type="STRING" id="75743.A0A401Q0H6"/>
<accession>A0A401Q0H6</accession>
<dbReference type="Pfam" id="PF00168">
    <property type="entry name" value="C2"/>
    <property type="match status" value="2"/>
</dbReference>
<name>A0A401Q0H6_SCYTO</name>
<comment type="caution">
    <text evidence="4">The sequence shown here is derived from an EMBL/GenBank/DDBJ whole genome shotgun (WGS) entry which is preliminary data.</text>
</comment>
<proteinExistence type="inferred from homology"/>
<evidence type="ECO:0000259" key="3">
    <source>
        <dbReference type="PROSITE" id="PS50004"/>
    </source>
</evidence>
<gene>
    <name evidence="4" type="ORF">scyTo_0021249</name>
</gene>
<dbReference type="GO" id="GO:0098793">
    <property type="term" value="C:presynapse"/>
    <property type="evidence" value="ECO:0007669"/>
    <property type="project" value="GOC"/>
</dbReference>
<dbReference type="GO" id="GO:0055038">
    <property type="term" value="C:recycling endosome membrane"/>
    <property type="evidence" value="ECO:0007669"/>
    <property type="project" value="TreeGrafter"/>
</dbReference>
<dbReference type="SUPFAM" id="SSF49562">
    <property type="entry name" value="C2 domain (Calcium/lipid-binding domain, CaLB)"/>
    <property type="match status" value="1"/>
</dbReference>
<dbReference type="GO" id="GO:0032588">
    <property type="term" value="C:trans-Golgi network membrane"/>
    <property type="evidence" value="ECO:0007669"/>
    <property type="project" value="TreeGrafter"/>
</dbReference>